<dbReference type="InterPro" id="IPR009057">
    <property type="entry name" value="Homeodomain-like_sf"/>
</dbReference>
<dbReference type="OrthoDB" id="342399at2"/>
<gene>
    <name evidence="7" type="ORF">E6C55_23195</name>
</gene>
<dbReference type="Pfam" id="PF17853">
    <property type="entry name" value="GGDEF_2"/>
    <property type="match status" value="1"/>
</dbReference>
<dbReference type="InterPro" id="IPR011006">
    <property type="entry name" value="CheY-like_superfamily"/>
</dbReference>
<dbReference type="PANTHER" id="PTHR43280:SF28">
    <property type="entry name" value="HTH-TYPE TRANSCRIPTIONAL ACTIVATOR RHAS"/>
    <property type="match status" value="1"/>
</dbReference>
<keyword evidence="3" id="KW-0804">Transcription</keyword>
<sequence>MIHIAVVDDEERIRLGLAKLIEQCGEAYKVVGCFASGQELLAELGRLAIDLIVTDIKMPQMNGLQLIEKVQQRKPKIKFAIVSGFNDFSFARQAIRQGVEDYLLKPVDRKELAELLSRIKNNLELERYRKAVAIDEHIRLLLRNDLRKLPEHMIQGATRDLGQTSLLREHFAVLAVRTEPELPAEQVEGYLAHWSREFRLIAWEPRQAVILASIGQHDHYDTVRELGLTLMRHFPPGVAVRIGMSDIHQGALRLREAYLEAEASVQFCWYDKGIRATALHSSSKRTAAECGYHPAKLLDKELRPALQVLDFARADAVIEEWLGELQGSRPAWPALAEGCGHLFELIDEEKQERQGGTGELTEQQIKLAPALFPDWPAFRAALQTAAREQLGELKNMRQENRVVETVKTYIQGHYIEELELQRLADIVFLTPSYLSKLFKTATGETITDYVISVRIEKAKETLSKHPEMKTYEVGERVGYSDPAYFNKVFKKVTGFTPKEYRDRVRL</sequence>
<organism evidence="7 8">
    <name type="scientific">Cohnella fermenti</name>
    <dbReference type="NCBI Taxonomy" id="2565925"/>
    <lineage>
        <taxon>Bacteria</taxon>
        <taxon>Bacillati</taxon>
        <taxon>Bacillota</taxon>
        <taxon>Bacilli</taxon>
        <taxon>Bacillales</taxon>
        <taxon>Paenibacillaceae</taxon>
        <taxon>Cohnella</taxon>
    </lineage>
</organism>
<evidence type="ECO:0000256" key="4">
    <source>
        <dbReference type="PROSITE-ProRule" id="PRU00169"/>
    </source>
</evidence>
<keyword evidence="4" id="KW-0597">Phosphoprotein</keyword>
<dbReference type="GO" id="GO:0000160">
    <property type="term" value="P:phosphorelay signal transduction system"/>
    <property type="evidence" value="ECO:0007669"/>
    <property type="project" value="InterPro"/>
</dbReference>
<comment type="caution">
    <text evidence="7">The sequence shown here is derived from an EMBL/GenBank/DDBJ whole genome shotgun (WGS) entry which is preliminary data.</text>
</comment>
<evidence type="ECO:0000256" key="1">
    <source>
        <dbReference type="ARBA" id="ARBA00023015"/>
    </source>
</evidence>
<dbReference type="CDD" id="cd17536">
    <property type="entry name" value="REC_YesN-like"/>
    <property type="match status" value="1"/>
</dbReference>
<dbReference type="GO" id="GO:0043565">
    <property type="term" value="F:sequence-specific DNA binding"/>
    <property type="evidence" value="ECO:0007669"/>
    <property type="project" value="InterPro"/>
</dbReference>
<feature type="modified residue" description="4-aspartylphosphate" evidence="4">
    <location>
        <position position="55"/>
    </location>
</feature>
<dbReference type="InterPro" id="IPR020449">
    <property type="entry name" value="Tscrpt_reg_AraC-type_HTH"/>
</dbReference>
<reference evidence="7 8" key="1">
    <citation type="submission" date="2019-04" db="EMBL/GenBank/DDBJ databases">
        <title>Cohnella sp. nov. isolated from preserved vegetables.</title>
        <authorList>
            <person name="Lin S.-Y."/>
            <person name="Hung M.-H."/>
            <person name="Young C.-C."/>
        </authorList>
    </citation>
    <scope>NUCLEOTIDE SEQUENCE [LARGE SCALE GENOMIC DNA]</scope>
    <source>
        <strain evidence="7 8">CC-MHH1044</strain>
    </source>
</reference>
<dbReference type="SUPFAM" id="SSF52172">
    <property type="entry name" value="CheY-like"/>
    <property type="match status" value="1"/>
</dbReference>
<dbReference type="EMBL" id="SSOB01000035">
    <property type="protein sequence ID" value="THF75015.1"/>
    <property type="molecule type" value="Genomic_DNA"/>
</dbReference>
<name>A0A4S4BKI9_9BACL</name>
<accession>A0A4S4BKI9</accession>
<keyword evidence="2" id="KW-0238">DNA-binding</keyword>
<evidence type="ECO:0000256" key="2">
    <source>
        <dbReference type="ARBA" id="ARBA00023125"/>
    </source>
</evidence>
<dbReference type="InterPro" id="IPR001789">
    <property type="entry name" value="Sig_transdc_resp-reg_receiver"/>
</dbReference>
<dbReference type="Gene3D" id="3.40.50.2300">
    <property type="match status" value="1"/>
</dbReference>
<dbReference type="AlphaFoldDB" id="A0A4S4BKI9"/>
<evidence type="ECO:0000259" key="6">
    <source>
        <dbReference type="PROSITE" id="PS50110"/>
    </source>
</evidence>
<dbReference type="Gene3D" id="1.10.10.60">
    <property type="entry name" value="Homeodomain-like"/>
    <property type="match status" value="2"/>
</dbReference>
<dbReference type="GO" id="GO:0003700">
    <property type="term" value="F:DNA-binding transcription factor activity"/>
    <property type="evidence" value="ECO:0007669"/>
    <property type="project" value="InterPro"/>
</dbReference>
<dbReference type="Pfam" id="PF12833">
    <property type="entry name" value="HTH_18"/>
    <property type="match status" value="1"/>
</dbReference>
<dbReference type="PANTHER" id="PTHR43280">
    <property type="entry name" value="ARAC-FAMILY TRANSCRIPTIONAL REGULATOR"/>
    <property type="match status" value="1"/>
</dbReference>
<feature type="domain" description="Response regulatory" evidence="6">
    <location>
        <begin position="3"/>
        <end position="120"/>
    </location>
</feature>
<dbReference type="SMART" id="SM00342">
    <property type="entry name" value="HTH_ARAC"/>
    <property type="match status" value="1"/>
</dbReference>
<dbReference type="PROSITE" id="PS50110">
    <property type="entry name" value="RESPONSE_REGULATORY"/>
    <property type="match status" value="1"/>
</dbReference>
<evidence type="ECO:0000256" key="3">
    <source>
        <dbReference type="ARBA" id="ARBA00023163"/>
    </source>
</evidence>
<dbReference type="SMART" id="SM00448">
    <property type="entry name" value="REC"/>
    <property type="match status" value="1"/>
</dbReference>
<evidence type="ECO:0000313" key="7">
    <source>
        <dbReference type="EMBL" id="THF75015.1"/>
    </source>
</evidence>
<dbReference type="Proteomes" id="UP000310636">
    <property type="component" value="Unassembled WGS sequence"/>
</dbReference>
<dbReference type="InterPro" id="IPR018060">
    <property type="entry name" value="HTH_AraC"/>
</dbReference>
<dbReference type="PROSITE" id="PS01124">
    <property type="entry name" value="HTH_ARAC_FAMILY_2"/>
    <property type="match status" value="1"/>
</dbReference>
<keyword evidence="8" id="KW-1185">Reference proteome</keyword>
<dbReference type="InterPro" id="IPR041522">
    <property type="entry name" value="CdaR_GGDEF"/>
</dbReference>
<keyword evidence="1" id="KW-0805">Transcription regulation</keyword>
<dbReference type="Pfam" id="PF00072">
    <property type="entry name" value="Response_reg"/>
    <property type="match status" value="1"/>
</dbReference>
<proteinExistence type="predicted"/>
<dbReference type="SUPFAM" id="SSF46689">
    <property type="entry name" value="Homeodomain-like"/>
    <property type="match status" value="2"/>
</dbReference>
<evidence type="ECO:0000259" key="5">
    <source>
        <dbReference type="PROSITE" id="PS01124"/>
    </source>
</evidence>
<protein>
    <submittedName>
        <fullName evidence="7">Response regulator</fullName>
    </submittedName>
</protein>
<evidence type="ECO:0000313" key="8">
    <source>
        <dbReference type="Proteomes" id="UP000310636"/>
    </source>
</evidence>
<feature type="domain" description="HTH araC/xylS-type" evidence="5">
    <location>
        <begin position="404"/>
        <end position="503"/>
    </location>
</feature>
<dbReference type="PRINTS" id="PR00032">
    <property type="entry name" value="HTHARAC"/>
</dbReference>
<dbReference type="RefSeq" id="WP_136372206.1">
    <property type="nucleotide sequence ID" value="NZ_SSOB01000035.1"/>
</dbReference>